<gene>
    <name evidence="1" type="ORF">OCTVUL_1B029959</name>
</gene>
<accession>A0AA36BCU4</accession>
<keyword evidence="2" id="KW-1185">Reference proteome</keyword>
<sequence>MNFKMVCVYFLVPLFSGILVSCVYVTEPLTPIWGQAKTGHQTGCSFTNIQEQAFASIFIKEKFSKKIRRMDKSADIDFTQKRLPCKTEGFINTCLFPVTSGKKDYNVSLIFFVYVEFLSIHIRLNTIECNFIVESNQQKQFRITLNSTRPMFFNVHDVVTSRYHSKFCLTQNKKRDFFRINLGCFEKWWPKLTKFVVKEDVKQ</sequence>
<evidence type="ECO:0000313" key="2">
    <source>
        <dbReference type="Proteomes" id="UP001162480"/>
    </source>
</evidence>
<dbReference type="PROSITE" id="PS51257">
    <property type="entry name" value="PROKAR_LIPOPROTEIN"/>
    <property type="match status" value="1"/>
</dbReference>
<dbReference type="AlphaFoldDB" id="A0AA36BCU4"/>
<reference evidence="1" key="1">
    <citation type="submission" date="2023-08" db="EMBL/GenBank/DDBJ databases">
        <authorList>
            <person name="Alioto T."/>
            <person name="Alioto T."/>
            <person name="Gomez Garrido J."/>
        </authorList>
    </citation>
    <scope>NUCLEOTIDE SEQUENCE</scope>
</reference>
<name>A0AA36BCU4_OCTVU</name>
<dbReference type="Proteomes" id="UP001162480">
    <property type="component" value="Chromosome 13"/>
</dbReference>
<dbReference type="EMBL" id="OX597826">
    <property type="protein sequence ID" value="CAI9731739.1"/>
    <property type="molecule type" value="Genomic_DNA"/>
</dbReference>
<protein>
    <submittedName>
        <fullName evidence="1">Uncharacterized protein</fullName>
    </submittedName>
</protein>
<evidence type="ECO:0000313" key="1">
    <source>
        <dbReference type="EMBL" id="CAI9731739.1"/>
    </source>
</evidence>
<organism evidence="1 2">
    <name type="scientific">Octopus vulgaris</name>
    <name type="common">Common octopus</name>
    <dbReference type="NCBI Taxonomy" id="6645"/>
    <lineage>
        <taxon>Eukaryota</taxon>
        <taxon>Metazoa</taxon>
        <taxon>Spiralia</taxon>
        <taxon>Lophotrochozoa</taxon>
        <taxon>Mollusca</taxon>
        <taxon>Cephalopoda</taxon>
        <taxon>Coleoidea</taxon>
        <taxon>Octopodiformes</taxon>
        <taxon>Octopoda</taxon>
        <taxon>Incirrata</taxon>
        <taxon>Octopodidae</taxon>
        <taxon>Octopus</taxon>
    </lineage>
</organism>
<proteinExistence type="predicted"/>